<dbReference type="EMBL" id="KI913189">
    <property type="protein sequence ID" value="ETV68056.1"/>
    <property type="molecule type" value="Genomic_DNA"/>
</dbReference>
<reference evidence="1" key="1">
    <citation type="submission" date="2013-12" db="EMBL/GenBank/DDBJ databases">
        <title>The Genome Sequence of Aphanomyces astaci APO3.</title>
        <authorList>
            <consortium name="The Broad Institute Genomics Platform"/>
            <person name="Russ C."/>
            <person name="Tyler B."/>
            <person name="van West P."/>
            <person name="Dieguez-Uribeondo J."/>
            <person name="Young S.K."/>
            <person name="Zeng Q."/>
            <person name="Gargeya S."/>
            <person name="Fitzgerald M."/>
            <person name="Abouelleil A."/>
            <person name="Alvarado L."/>
            <person name="Chapman S.B."/>
            <person name="Gainer-Dewar J."/>
            <person name="Goldberg J."/>
            <person name="Griggs A."/>
            <person name="Gujja S."/>
            <person name="Hansen M."/>
            <person name="Howarth C."/>
            <person name="Imamovic A."/>
            <person name="Ireland A."/>
            <person name="Larimer J."/>
            <person name="McCowan C."/>
            <person name="Murphy C."/>
            <person name="Pearson M."/>
            <person name="Poon T.W."/>
            <person name="Priest M."/>
            <person name="Roberts A."/>
            <person name="Saif S."/>
            <person name="Shea T."/>
            <person name="Sykes S."/>
            <person name="Wortman J."/>
            <person name="Nusbaum C."/>
            <person name="Birren B."/>
        </authorList>
    </citation>
    <scope>NUCLEOTIDE SEQUENCE [LARGE SCALE GENOMIC DNA]</scope>
    <source>
        <strain evidence="1">APO3</strain>
    </source>
</reference>
<name>W4FME9_APHAT</name>
<dbReference type="GeneID" id="20817815"/>
<accession>W4FME9</accession>
<protein>
    <submittedName>
        <fullName evidence="1">Uncharacterized protein</fullName>
    </submittedName>
</protein>
<dbReference type="VEuPathDB" id="FungiDB:H257_15819"/>
<dbReference type="STRING" id="112090.W4FME9"/>
<dbReference type="OrthoDB" id="10265862at2759"/>
<gene>
    <name evidence="1" type="ORF">H257_15819</name>
</gene>
<sequence>MDDFTTYLQHLQDTRLADDPFEDNYHSWWDTNTSDTAAANIVQAAQVLAEALFASSAAMPGSELLASIAVNATLASSLWTCISSPSGGDHERPVTLYSDNRMPTIRLIKLYVVADLADTKRDDAFKVNLYPNACETFTRTFQVSAL</sequence>
<evidence type="ECO:0000313" key="1">
    <source>
        <dbReference type="EMBL" id="ETV68056.1"/>
    </source>
</evidence>
<dbReference type="AlphaFoldDB" id="W4FME9"/>
<proteinExistence type="predicted"/>
<dbReference type="RefSeq" id="XP_009842355.1">
    <property type="nucleotide sequence ID" value="XM_009844053.1"/>
</dbReference>
<organism evidence="1">
    <name type="scientific">Aphanomyces astaci</name>
    <name type="common">Crayfish plague agent</name>
    <dbReference type="NCBI Taxonomy" id="112090"/>
    <lineage>
        <taxon>Eukaryota</taxon>
        <taxon>Sar</taxon>
        <taxon>Stramenopiles</taxon>
        <taxon>Oomycota</taxon>
        <taxon>Saprolegniomycetes</taxon>
        <taxon>Saprolegniales</taxon>
        <taxon>Verrucalvaceae</taxon>
        <taxon>Aphanomyces</taxon>
    </lineage>
</organism>